<evidence type="ECO:0000313" key="3">
    <source>
        <dbReference type="Proteomes" id="UP000238007"/>
    </source>
</evidence>
<dbReference type="EMBL" id="PVTP01000006">
    <property type="protein sequence ID" value="PRY77359.1"/>
    <property type="molecule type" value="Genomic_DNA"/>
</dbReference>
<proteinExistence type="predicted"/>
<keyword evidence="1" id="KW-1133">Transmembrane helix</keyword>
<name>A0A2T0VYT8_9RHOB</name>
<sequence length="512" mass="56170">MIETPLPRIAHWADVQQLIDMNALTPAEHQLIEAVKQGKWAEVGSAVPKSKTVSVTMRAPLLQYLIKGGCNEFDAAGTGVQVEGAWIVGKVDLNFASAVGSIALVNCHIEERPRMLQITAPSLLFKGSALAKGLNAQGADVVGDVVVEGATVEGELCLSGANIGGQLICTKAQLLHGTGNALNVQGAKIDGDVFLRGSNVEGGVLLSGAEVGGQLSFKDARLRNAHGYALDMQRTVVKEGFYWQQVENVMGRVDLTSAHLADLADDAESWDKCDELCLVGLTYDVLHGSADVDQRLAWLEKGALWDDEFHPQPYEQLAKVLRESGHRTEATSILFDKELARRKAIRGRWWMDRKPFRWFLQLCWDYMLQFTIGFGHRPQRSFYVLVVLVSVAWLFAHFAWKEGDFAPNVAVLLISDDWRALAQGPDAVSNPAMVWGDADHAGKDYETFHSVAYAVDVVVPLVSLGQDAAWAPSTNRGPWGWHLWWLRWVLTVLGWIVTAIGAAAVTGVIRKD</sequence>
<reference evidence="2 3" key="1">
    <citation type="submission" date="2018-03" db="EMBL/GenBank/DDBJ databases">
        <title>Genomic Encyclopedia of Archaeal and Bacterial Type Strains, Phase II (KMG-II): from individual species to whole genera.</title>
        <authorList>
            <person name="Goeker M."/>
        </authorList>
    </citation>
    <scope>NUCLEOTIDE SEQUENCE [LARGE SCALE GENOMIC DNA]</scope>
    <source>
        <strain evidence="2 3">DSM 101533</strain>
    </source>
</reference>
<evidence type="ECO:0000313" key="2">
    <source>
        <dbReference type="EMBL" id="PRY77359.1"/>
    </source>
</evidence>
<evidence type="ECO:0008006" key="4">
    <source>
        <dbReference type="Google" id="ProtNLM"/>
    </source>
</evidence>
<accession>A0A2T0VYT8</accession>
<dbReference type="AlphaFoldDB" id="A0A2T0VYT8"/>
<dbReference type="RefSeq" id="WP_106357967.1">
    <property type="nucleotide sequence ID" value="NZ_PVTP01000006.1"/>
</dbReference>
<gene>
    <name evidence="2" type="ORF">CLV80_106205</name>
</gene>
<feature type="transmembrane region" description="Helical" evidence="1">
    <location>
        <begin position="358"/>
        <end position="375"/>
    </location>
</feature>
<dbReference type="Proteomes" id="UP000238007">
    <property type="component" value="Unassembled WGS sequence"/>
</dbReference>
<protein>
    <recommendedName>
        <fullName evidence="4">Membrane-associated oxidoreductase</fullName>
    </recommendedName>
</protein>
<keyword evidence="1" id="KW-0472">Membrane</keyword>
<keyword evidence="1" id="KW-0812">Transmembrane</keyword>
<evidence type="ECO:0000256" key="1">
    <source>
        <dbReference type="SAM" id="Phobius"/>
    </source>
</evidence>
<feature type="transmembrane region" description="Helical" evidence="1">
    <location>
        <begin position="382"/>
        <end position="400"/>
    </location>
</feature>
<feature type="transmembrane region" description="Helical" evidence="1">
    <location>
        <begin position="485"/>
        <end position="509"/>
    </location>
</feature>
<comment type="caution">
    <text evidence="2">The sequence shown here is derived from an EMBL/GenBank/DDBJ whole genome shotgun (WGS) entry which is preliminary data.</text>
</comment>
<dbReference type="OrthoDB" id="6865449at2"/>
<organism evidence="2 3">
    <name type="scientific">Yoonia maritima</name>
    <dbReference type="NCBI Taxonomy" id="1435347"/>
    <lineage>
        <taxon>Bacteria</taxon>
        <taxon>Pseudomonadati</taxon>
        <taxon>Pseudomonadota</taxon>
        <taxon>Alphaproteobacteria</taxon>
        <taxon>Rhodobacterales</taxon>
        <taxon>Paracoccaceae</taxon>
        <taxon>Yoonia</taxon>
    </lineage>
</organism>
<keyword evidence="3" id="KW-1185">Reference proteome</keyword>